<dbReference type="Proteomes" id="UP000824334">
    <property type="component" value="Chromosome"/>
</dbReference>
<gene>
    <name evidence="1" type="ORF">KWG56_05690</name>
</gene>
<sequence length="123" mass="13145">MALLALSGCKPWSPDLDPPTRNQIACSSGAVVMVFVLDTGRDLAVWANGPDAPEGRLETSDYSHRMVFSATPGRPAVEARVNRYDGAMEVEAGVAPFFASGPLKAGNRRTRLNCTAQPLKTKV</sequence>
<dbReference type="GeneID" id="94374747"/>
<reference evidence="1 2" key="1">
    <citation type="submission" date="2021-07" db="EMBL/GenBank/DDBJ databases">
        <title>Isolation and characterization of bacteria from a gold mining with a capacity of golden bioaccumulation.</title>
        <authorList>
            <person name="Yang X.J."/>
        </authorList>
    </citation>
    <scope>NUCLEOTIDE SEQUENCE [LARGE SCALE GENOMIC DNA]</scope>
    <source>
        <strain evidence="1 2">Au29</strain>
    </source>
</reference>
<proteinExistence type="predicted"/>
<organism evidence="1 2">
    <name type="scientific">Brevundimonas nasdae</name>
    <dbReference type="NCBI Taxonomy" id="172043"/>
    <lineage>
        <taxon>Bacteria</taxon>
        <taxon>Pseudomonadati</taxon>
        <taxon>Pseudomonadota</taxon>
        <taxon>Alphaproteobacteria</taxon>
        <taxon>Caulobacterales</taxon>
        <taxon>Caulobacteraceae</taxon>
        <taxon>Brevundimonas</taxon>
    </lineage>
</organism>
<evidence type="ECO:0000313" key="2">
    <source>
        <dbReference type="Proteomes" id="UP000824334"/>
    </source>
</evidence>
<dbReference type="RefSeq" id="WP_219354046.1">
    <property type="nucleotide sequence ID" value="NZ_CP080034.1"/>
</dbReference>
<evidence type="ECO:0000313" key="1">
    <source>
        <dbReference type="EMBL" id="QYC11467.1"/>
    </source>
</evidence>
<name>A0ABX8TJR9_9CAUL</name>
<accession>A0ABX8TJR9</accession>
<protein>
    <recommendedName>
        <fullName evidence="3">Lipoprotein</fullName>
    </recommendedName>
</protein>
<evidence type="ECO:0008006" key="3">
    <source>
        <dbReference type="Google" id="ProtNLM"/>
    </source>
</evidence>
<dbReference type="EMBL" id="CP080034">
    <property type="protein sequence ID" value="QYC11467.1"/>
    <property type="molecule type" value="Genomic_DNA"/>
</dbReference>
<keyword evidence="2" id="KW-1185">Reference proteome</keyword>